<protein>
    <recommendedName>
        <fullName evidence="18">Peroxidase</fullName>
        <ecNumber evidence="18">1.11.1.7</ecNumber>
    </recommendedName>
</protein>
<dbReference type="PANTHER" id="PTHR31388">
    <property type="entry name" value="PEROXIDASE 72-RELATED"/>
    <property type="match status" value="1"/>
</dbReference>
<feature type="binding site" evidence="15">
    <location>
        <position position="232"/>
    </location>
    <ligand>
        <name>Ca(2+)</name>
        <dbReference type="ChEBI" id="CHEBI:29108"/>
        <label>2</label>
    </ligand>
</feature>
<feature type="active site" description="Proton acceptor" evidence="13">
    <location>
        <position position="69"/>
    </location>
</feature>
<dbReference type="EMBL" id="JACEFO010001214">
    <property type="protein sequence ID" value="KAF8746380.1"/>
    <property type="molecule type" value="Genomic_DNA"/>
</dbReference>
<feature type="site" description="Transition state stabilizer" evidence="16">
    <location>
        <position position="65"/>
    </location>
</feature>
<dbReference type="GO" id="GO:0046872">
    <property type="term" value="F:metal ion binding"/>
    <property type="evidence" value="ECO:0007669"/>
    <property type="project" value="UniProtKB-UniRule"/>
</dbReference>
<evidence type="ECO:0000256" key="2">
    <source>
        <dbReference type="ARBA" id="ARBA00004613"/>
    </source>
</evidence>
<dbReference type="InterPro" id="IPR002016">
    <property type="entry name" value="Haem_peroxidase"/>
</dbReference>
<comment type="caution">
    <text evidence="21">The sequence shown here is derived from an EMBL/GenBank/DDBJ whole genome shotgun (WGS) entry which is preliminary data.</text>
</comment>
<dbReference type="PROSITE" id="PS00436">
    <property type="entry name" value="PEROXIDASE_2"/>
    <property type="match status" value="1"/>
</dbReference>
<dbReference type="InterPro" id="IPR019793">
    <property type="entry name" value="Peroxidases_heam-ligand_BS"/>
</dbReference>
<organism evidence="21 22">
    <name type="scientific">Digitaria exilis</name>
    <dbReference type="NCBI Taxonomy" id="1010633"/>
    <lineage>
        <taxon>Eukaryota</taxon>
        <taxon>Viridiplantae</taxon>
        <taxon>Streptophyta</taxon>
        <taxon>Embryophyta</taxon>
        <taxon>Tracheophyta</taxon>
        <taxon>Spermatophyta</taxon>
        <taxon>Magnoliopsida</taxon>
        <taxon>Liliopsida</taxon>
        <taxon>Poales</taxon>
        <taxon>Poaceae</taxon>
        <taxon>PACMAD clade</taxon>
        <taxon>Panicoideae</taxon>
        <taxon>Panicodae</taxon>
        <taxon>Paniceae</taxon>
        <taxon>Anthephorinae</taxon>
        <taxon>Digitaria</taxon>
    </lineage>
</organism>
<feature type="disulfide bond" evidence="17">
    <location>
        <begin position="124"/>
        <end position="352"/>
    </location>
</feature>
<name>A0A835KL27_9POAL</name>
<evidence type="ECO:0000256" key="13">
    <source>
        <dbReference type="PIRSR" id="PIRSR600823-1"/>
    </source>
</evidence>
<dbReference type="GO" id="GO:0005576">
    <property type="term" value="C:extracellular region"/>
    <property type="evidence" value="ECO:0007669"/>
    <property type="project" value="UniProtKB-SubCell"/>
</dbReference>
<evidence type="ECO:0000256" key="3">
    <source>
        <dbReference type="ARBA" id="ARBA00006873"/>
    </source>
</evidence>
<evidence type="ECO:0000256" key="17">
    <source>
        <dbReference type="PIRSR" id="PIRSR600823-5"/>
    </source>
</evidence>
<dbReference type="PANTHER" id="PTHR31388:SF99">
    <property type="entry name" value="PEROXIDASE"/>
    <property type="match status" value="1"/>
</dbReference>
<feature type="binding site" evidence="15">
    <location>
        <position position="70"/>
    </location>
    <ligand>
        <name>Ca(2+)</name>
        <dbReference type="ChEBI" id="CHEBI:29108"/>
        <label>1</label>
    </ligand>
</feature>
<evidence type="ECO:0000256" key="12">
    <source>
        <dbReference type="ARBA" id="ARBA00023324"/>
    </source>
</evidence>
<evidence type="ECO:0000256" key="6">
    <source>
        <dbReference type="ARBA" id="ARBA00022723"/>
    </source>
</evidence>
<feature type="binding site" evidence="15">
    <location>
        <position position="284"/>
    </location>
    <ligand>
        <name>Ca(2+)</name>
        <dbReference type="ChEBI" id="CHEBI:29108"/>
        <label>2</label>
    </ligand>
</feature>
<feature type="disulfide bond" evidence="17">
    <location>
        <begin position="38"/>
        <end position="118"/>
    </location>
</feature>
<evidence type="ECO:0000256" key="1">
    <source>
        <dbReference type="ARBA" id="ARBA00000189"/>
    </source>
</evidence>
<dbReference type="OrthoDB" id="2113341at2759"/>
<keyword evidence="18" id="KW-0732">Signal</keyword>
<comment type="similarity">
    <text evidence="18">Belongs to the peroxidase family. Classical plant (class III) peroxidase subfamily.</text>
</comment>
<keyword evidence="8 18" id="KW-0560">Oxidoreductase</keyword>
<dbReference type="Proteomes" id="UP000636709">
    <property type="component" value="Unassembled WGS sequence"/>
</dbReference>
<feature type="disulfide bond" evidence="17">
    <location>
        <begin position="71"/>
        <end position="76"/>
    </location>
</feature>
<dbReference type="AlphaFoldDB" id="A0A835KL27"/>
<accession>A0A835KL27</accession>
<evidence type="ECO:0000313" key="21">
    <source>
        <dbReference type="EMBL" id="KAF8746380.1"/>
    </source>
</evidence>
<dbReference type="FunFam" id="1.10.420.10:FF:000001">
    <property type="entry name" value="Peroxidase"/>
    <property type="match status" value="1"/>
</dbReference>
<evidence type="ECO:0000313" key="22">
    <source>
        <dbReference type="Proteomes" id="UP000636709"/>
    </source>
</evidence>
<evidence type="ECO:0000256" key="15">
    <source>
        <dbReference type="PIRSR" id="PIRSR600823-3"/>
    </source>
</evidence>
<evidence type="ECO:0000256" key="5">
    <source>
        <dbReference type="ARBA" id="ARBA00022617"/>
    </source>
</evidence>
<dbReference type="GO" id="GO:0006979">
    <property type="term" value="P:response to oxidative stress"/>
    <property type="evidence" value="ECO:0007669"/>
    <property type="project" value="UniProtKB-UniRule"/>
</dbReference>
<feature type="signal peptide" evidence="18">
    <location>
        <begin position="1"/>
        <end position="25"/>
    </location>
</feature>
<keyword evidence="12 18" id="KW-0376">Hydrogen peroxide</keyword>
<keyword evidence="9 15" id="KW-0408">Iron</keyword>
<keyword evidence="22" id="KW-1185">Reference proteome</keyword>
<evidence type="ECO:0000259" key="19">
    <source>
        <dbReference type="PROSITE" id="PS50873"/>
    </source>
</evidence>
<comment type="function">
    <text evidence="18">Removal of H(2)O(2), oxidation of toxic reductants, biosynthesis and degradation of lignin, suberization, auxin catabolism, response to environmental stresses such as wounding, pathogen attack and oxidative stress.</text>
</comment>
<feature type="binding site" evidence="15">
    <location>
        <position position="91"/>
    </location>
    <ligand>
        <name>Ca(2+)</name>
        <dbReference type="ChEBI" id="CHEBI:29108"/>
        <label>1</label>
    </ligand>
</feature>
<evidence type="ECO:0000256" key="7">
    <source>
        <dbReference type="ARBA" id="ARBA00022837"/>
    </source>
</evidence>
<keyword evidence="18" id="KW-0964">Secreted</keyword>
<keyword evidence="5 18" id="KW-0349">Heme</keyword>
<feature type="binding site" description="axial binding residue" evidence="15">
    <location>
        <position position="231"/>
    </location>
    <ligand>
        <name>heme b</name>
        <dbReference type="ChEBI" id="CHEBI:60344"/>
    </ligand>
    <ligandPart>
        <name>Fe</name>
        <dbReference type="ChEBI" id="CHEBI:18248"/>
    </ligandPart>
</feature>
<keyword evidence="10 17" id="KW-1015">Disulfide bond</keyword>
<gene>
    <name evidence="21" type="ORF">HU200_013397</name>
    <name evidence="20" type="ORF">HU200_013407</name>
</gene>
<dbReference type="PRINTS" id="PR00458">
    <property type="entry name" value="PEROXIDASE"/>
</dbReference>
<comment type="cofactor">
    <cofactor evidence="15 18">
        <name>heme b</name>
        <dbReference type="ChEBI" id="CHEBI:60344"/>
    </cofactor>
    <text evidence="15 18">Binds 1 heme b (iron(II)-protoporphyrin IX) group per subunit.</text>
</comment>
<dbReference type="InterPro" id="IPR000823">
    <property type="entry name" value="Peroxidase_pln"/>
</dbReference>
<dbReference type="GO" id="GO:0020037">
    <property type="term" value="F:heme binding"/>
    <property type="evidence" value="ECO:0007669"/>
    <property type="project" value="UniProtKB-UniRule"/>
</dbReference>
<feature type="binding site" evidence="15">
    <location>
        <position position="75"/>
    </location>
    <ligand>
        <name>Ca(2+)</name>
        <dbReference type="ChEBI" id="CHEBI:29108"/>
        <label>1</label>
    </ligand>
</feature>
<evidence type="ECO:0000256" key="11">
    <source>
        <dbReference type="ARBA" id="ARBA00023283"/>
    </source>
</evidence>
<evidence type="ECO:0000256" key="4">
    <source>
        <dbReference type="ARBA" id="ARBA00022559"/>
    </source>
</evidence>
<comment type="cofactor">
    <cofactor evidence="15 18">
        <name>Ca(2+)</name>
        <dbReference type="ChEBI" id="CHEBI:29108"/>
    </cofactor>
    <text evidence="15 18">Binds 2 calcium ions per subunit.</text>
</comment>
<keyword evidence="6 15" id="KW-0479">Metal-binding</keyword>
<evidence type="ECO:0000313" key="20">
    <source>
        <dbReference type="EMBL" id="KAF8746192.1"/>
    </source>
</evidence>
<feature type="binding site" evidence="14">
    <location>
        <position position="201"/>
    </location>
    <ligand>
        <name>substrate</name>
    </ligand>
</feature>
<dbReference type="Gene3D" id="1.10.520.10">
    <property type="match status" value="2"/>
</dbReference>
<dbReference type="Pfam" id="PF00141">
    <property type="entry name" value="peroxidase"/>
    <property type="match status" value="1"/>
</dbReference>
<dbReference type="InterPro" id="IPR010255">
    <property type="entry name" value="Haem_peroxidase_sf"/>
</dbReference>
<dbReference type="CDD" id="cd00693">
    <property type="entry name" value="secretory_peroxidase"/>
    <property type="match status" value="1"/>
</dbReference>
<proteinExistence type="inferred from homology"/>
<evidence type="ECO:0000256" key="8">
    <source>
        <dbReference type="ARBA" id="ARBA00023002"/>
    </source>
</evidence>
<evidence type="ECO:0000256" key="10">
    <source>
        <dbReference type="ARBA" id="ARBA00023157"/>
    </source>
</evidence>
<sequence>MAAAAVRWLLTVAVVVAPLLAGAAAGGPLSTSFYNKKCPNVQGIVRAGMASAVAAERRMGASILRMFFHDCFVNGCDASILLDDTATFTGEKNAGPNANSVRGYEVIDAIKAQVEASCNATVSCADILALAARDAVNLVRVSVHRSPKLHNLPCPCLVCLQVTEVDTPTMVTQLGGPTWTVYLGRRDALTASQSDANANLPGPGSSLATLLSMFGSKGLSARDMTALSGAHTIGQARCTTFRSRIYSDANINATFASLRQQTCPQSGGDTTLAPIDEQTPEAFDNAYYQNLMSKQGLFHSDQELFNGGSQDALVKKYSGNAGMFAADFAKAMVRMGAISPLTGAQGEVRLNCRKVN</sequence>
<feature type="binding site" evidence="15">
    <location>
        <position position="279"/>
    </location>
    <ligand>
        <name>Ca(2+)</name>
        <dbReference type="ChEBI" id="CHEBI:29108"/>
        <label>2</label>
    </ligand>
</feature>
<evidence type="ECO:0000256" key="9">
    <source>
        <dbReference type="ARBA" id="ARBA00023004"/>
    </source>
</evidence>
<feature type="binding site" evidence="15">
    <location>
        <position position="276"/>
    </location>
    <ligand>
        <name>Ca(2+)</name>
        <dbReference type="ChEBI" id="CHEBI:29108"/>
        <label>2</label>
    </ligand>
</feature>
<feature type="domain" description="Plant heme peroxidase family profile" evidence="19">
    <location>
        <begin position="28"/>
        <end position="356"/>
    </location>
</feature>
<dbReference type="GO" id="GO:0140825">
    <property type="term" value="F:lactoperoxidase activity"/>
    <property type="evidence" value="ECO:0007669"/>
    <property type="project" value="UniProtKB-EC"/>
</dbReference>
<dbReference type="PROSITE" id="PS50873">
    <property type="entry name" value="PEROXIDASE_4"/>
    <property type="match status" value="1"/>
</dbReference>
<dbReference type="Gene3D" id="1.10.420.10">
    <property type="entry name" value="Peroxidase, domain 2"/>
    <property type="match status" value="1"/>
</dbReference>
<feature type="binding site" evidence="15">
    <location>
        <position position="73"/>
    </location>
    <ligand>
        <name>Ca(2+)</name>
        <dbReference type="ChEBI" id="CHEBI:29108"/>
        <label>1</label>
    </ligand>
</feature>
<dbReference type="PRINTS" id="PR00461">
    <property type="entry name" value="PLPEROXIDASE"/>
</dbReference>
<feature type="binding site" evidence="15">
    <location>
        <position position="77"/>
    </location>
    <ligand>
        <name>Ca(2+)</name>
        <dbReference type="ChEBI" id="CHEBI:29108"/>
        <label>1</label>
    </ligand>
</feature>
<dbReference type="PROSITE" id="PS00435">
    <property type="entry name" value="PEROXIDASE_1"/>
    <property type="match status" value="1"/>
</dbReference>
<dbReference type="EMBL" id="JACEFO010001220">
    <property type="protein sequence ID" value="KAF8746192.1"/>
    <property type="molecule type" value="Genomic_DNA"/>
</dbReference>
<evidence type="ECO:0000256" key="16">
    <source>
        <dbReference type="PIRSR" id="PIRSR600823-4"/>
    </source>
</evidence>
<evidence type="ECO:0000256" key="18">
    <source>
        <dbReference type="RuleBase" id="RU362060"/>
    </source>
</evidence>
<feature type="chain" id="PRO_5033961320" description="Peroxidase" evidence="18">
    <location>
        <begin position="26"/>
        <end position="356"/>
    </location>
</feature>
<comment type="catalytic activity">
    <reaction evidence="1 18">
        <text>2 a phenolic donor + H2O2 = 2 a phenolic radical donor + 2 H2O</text>
        <dbReference type="Rhea" id="RHEA:56136"/>
        <dbReference type="ChEBI" id="CHEBI:15377"/>
        <dbReference type="ChEBI" id="CHEBI:16240"/>
        <dbReference type="ChEBI" id="CHEBI:139520"/>
        <dbReference type="ChEBI" id="CHEBI:139521"/>
        <dbReference type="EC" id="1.11.1.7"/>
    </reaction>
</comment>
<feature type="binding site" evidence="15">
    <location>
        <position position="79"/>
    </location>
    <ligand>
        <name>Ca(2+)</name>
        <dbReference type="ChEBI" id="CHEBI:29108"/>
        <label>1</label>
    </ligand>
</feature>
<dbReference type="InterPro" id="IPR019794">
    <property type="entry name" value="Peroxidases_AS"/>
</dbReference>
<comment type="subcellular location">
    <subcellularLocation>
        <location evidence="2 18">Secreted</location>
    </subcellularLocation>
</comment>
<dbReference type="SUPFAM" id="SSF48113">
    <property type="entry name" value="Heme-dependent peroxidases"/>
    <property type="match status" value="1"/>
</dbReference>
<keyword evidence="4 18" id="KW-0575">Peroxidase</keyword>
<dbReference type="EC" id="1.11.1.7" evidence="18"/>
<comment type="similarity">
    <text evidence="3">Belongs to the peroxidase family. Ascorbate peroxidase subfamily.</text>
</comment>
<evidence type="ECO:0000256" key="14">
    <source>
        <dbReference type="PIRSR" id="PIRSR600823-2"/>
    </source>
</evidence>
<keyword evidence="11" id="KW-0873">Pyrrolidone carboxylic acid</keyword>
<dbReference type="GO" id="GO:0042744">
    <property type="term" value="P:hydrogen peroxide catabolic process"/>
    <property type="evidence" value="ECO:0007669"/>
    <property type="project" value="UniProtKB-KW"/>
</dbReference>
<feature type="disulfide bond" evidence="17">
    <location>
        <begin position="238"/>
        <end position="263"/>
    </location>
</feature>
<reference evidence="21" key="1">
    <citation type="submission" date="2020-07" db="EMBL/GenBank/DDBJ databases">
        <title>Genome sequence and genetic diversity analysis of an under-domesticated orphan crop, white fonio (Digitaria exilis).</title>
        <authorList>
            <person name="Bennetzen J.L."/>
            <person name="Chen S."/>
            <person name="Ma X."/>
            <person name="Wang X."/>
            <person name="Yssel A.E.J."/>
            <person name="Chaluvadi S.R."/>
            <person name="Johnson M."/>
            <person name="Gangashetty P."/>
            <person name="Hamidou F."/>
            <person name="Sanogo M.D."/>
            <person name="Zwaenepoel A."/>
            <person name="Wallace J."/>
            <person name="Van De Peer Y."/>
            <person name="Van Deynze A."/>
        </authorList>
    </citation>
    <scope>NUCLEOTIDE SEQUENCE</scope>
    <source>
        <tissue evidence="21">Leaves</tissue>
    </source>
</reference>
<dbReference type="InterPro" id="IPR033905">
    <property type="entry name" value="Secretory_peroxidase"/>
</dbReference>
<keyword evidence="7 15" id="KW-0106">Calcium</keyword>